<dbReference type="EMBL" id="JANPWZ010000558">
    <property type="protein sequence ID" value="KAJ3575213.1"/>
    <property type="molecule type" value="Genomic_DNA"/>
</dbReference>
<reference evidence="1" key="1">
    <citation type="submission" date="2022-07" db="EMBL/GenBank/DDBJ databases">
        <title>Genome Sequence of Xylaria arbuscula.</title>
        <authorList>
            <person name="Buettner E."/>
        </authorList>
    </citation>
    <scope>NUCLEOTIDE SEQUENCE</scope>
    <source>
        <strain evidence="1">VT107</strain>
    </source>
</reference>
<evidence type="ECO:0000313" key="2">
    <source>
        <dbReference type="Proteomes" id="UP001148614"/>
    </source>
</evidence>
<gene>
    <name evidence="1" type="ORF">NPX13_g4115</name>
</gene>
<accession>A0A9W8TM79</accession>
<dbReference type="Proteomes" id="UP001148614">
    <property type="component" value="Unassembled WGS sequence"/>
</dbReference>
<name>A0A9W8TM79_9PEZI</name>
<keyword evidence="2" id="KW-1185">Reference proteome</keyword>
<dbReference type="AlphaFoldDB" id="A0A9W8TM79"/>
<organism evidence="1 2">
    <name type="scientific">Xylaria arbuscula</name>
    <dbReference type="NCBI Taxonomy" id="114810"/>
    <lineage>
        <taxon>Eukaryota</taxon>
        <taxon>Fungi</taxon>
        <taxon>Dikarya</taxon>
        <taxon>Ascomycota</taxon>
        <taxon>Pezizomycotina</taxon>
        <taxon>Sordariomycetes</taxon>
        <taxon>Xylariomycetidae</taxon>
        <taxon>Xylariales</taxon>
        <taxon>Xylariaceae</taxon>
        <taxon>Xylaria</taxon>
    </lineage>
</organism>
<sequence length="149" mass="16289">MANGQRCISAFGQAIISLKPLVEHSSRLHSHARRVFRLKVPPTDTPASTSIRSGAKKMTLLLLPKGVLSDGRAWNSRGSHALLSLFEPQDIEILSDIVFDQDSIDVTAFPPFNMSNANKLSQDKVLIPQAHLTGGGASRHMLRHHCLCS</sequence>
<protein>
    <submittedName>
        <fullName evidence="1">Uncharacterized protein</fullName>
    </submittedName>
</protein>
<proteinExistence type="predicted"/>
<evidence type="ECO:0000313" key="1">
    <source>
        <dbReference type="EMBL" id="KAJ3575213.1"/>
    </source>
</evidence>
<comment type="caution">
    <text evidence="1">The sequence shown here is derived from an EMBL/GenBank/DDBJ whole genome shotgun (WGS) entry which is preliminary data.</text>
</comment>